<dbReference type="InterPro" id="IPR009061">
    <property type="entry name" value="DNA-bd_dom_put_sf"/>
</dbReference>
<sequence>MLLTIKKVKELYDISRITLINWEKEGLITPVRTPKGRRRYKKEDIEKLL</sequence>
<dbReference type="AlphaFoldDB" id="U5CS49"/>
<organism evidence="2 3">
    <name type="scientific">Caldanaerobacter subterraneus subsp. yonseiensis KB-1</name>
    <dbReference type="NCBI Taxonomy" id="1388761"/>
    <lineage>
        <taxon>Bacteria</taxon>
        <taxon>Bacillati</taxon>
        <taxon>Bacillota</taxon>
        <taxon>Clostridia</taxon>
        <taxon>Thermoanaerobacterales</taxon>
        <taxon>Thermoanaerobacteraceae</taxon>
        <taxon>Caldanaerobacter</taxon>
    </lineage>
</organism>
<dbReference type="Pfam" id="PF00376">
    <property type="entry name" value="MerR"/>
    <property type="match status" value="1"/>
</dbReference>
<dbReference type="Gene3D" id="1.10.1660.10">
    <property type="match status" value="1"/>
</dbReference>
<feature type="domain" description="HTH merR-type" evidence="1">
    <location>
        <begin position="2"/>
        <end position="49"/>
    </location>
</feature>
<evidence type="ECO:0000313" key="2">
    <source>
        <dbReference type="EMBL" id="ERM91781.1"/>
    </source>
</evidence>
<reference evidence="2 3" key="1">
    <citation type="journal article" date="2013" name="Genome Announc.">
        <title>Draft Genome Sequence of an Anaerobic and Extremophilic Bacterium, Caldanaerobacter yonseiensis, Isolated from a Geothermal Hot Stream.</title>
        <authorList>
            <person name="Lee S.J."/>
            <person name="Lee Y.J."/>
            <person name="Park G.S."/>
            <person name="Kim B.C."/>
            <person name="Lee S.J."/>
            <person name="Shin J.H."/>
            <person name="Lee D.W."/>
        </authorList>
    </citation>
    <scope>NUCLEOTIDE SEQUENCE [LARGE SCALE GENOMIC DNA]</scope>
    <source>
        <strain evidence="2 3">KB-1</strain>
    </source>
</reference>
<dbReference type="SUPFAM" id="SSF46955">
    <property type="entry name" value="Putative DNA-binding domain"/>
    <property type="match status" value="1"/>
</dbReference>
<dbReference type="Proteomes" id="UP000016856">
    <property type="component" value="Unassembled WGS sequence"/>
</dbReference>
<comment type="caution">
    <text evidence="2">The sequence shown here is derived from an EMBL/GenBank/DDBJ whole genome shotgun (WGS) entry which is preliminary data.</text>
</comment>
<dbReference type="RefSeq" id="WP_022588129.1">
    <property type="nucleotide sequence ID" value="NZ_AXDC01000024.1"/>
</dbReference>
<dbReference type="CDD" id="cd04762">
    <property type="entry name" value="HTH_MerR-trunc"/>
    <property type="match status" value="1"/>
</dbReference>
<feature type="non-terminal residue" evidence="2">
    <location>
        <position position="49"/>
    </location>
</feature>
<dbReference type="InterPro" id="IPR000551">
    <property type="entry name" value="MerR-type_HTH_dom"/>
</dbReference>
<protein>
    <recommendedName>
        <fullName evidence="1">HTH merR-type domain-containing protein</fullName>
    </recommendedName>
</protein>
<name>U5CS49_CALSX</name>
<evidence type="ECO:0000259" key="1">
    <source>
        <dbReference type="PROSITE" id="PS50937"/>
    </source>
</evidence>
<dbReference type="PROSITE" id="PS50937">
    <property type="entry name" value="HTH_MERR_2"/>
    <property type="match status" value="1"/>
</dbReference>
<proteinExistence type="predicted"/>
<dbReference type="EMBL" id="AXDC01000024">
    <property type="protein sequence ID" value="ERM91781.1"/>
    <property type="molecule type" value="Genomic_DNA"/>
</dbReference>
<gene>
    <name evidence="2" type="ORF">O163_08625</name>
</gene>
<accession>U5CS49</accession>
<dbReference type="GO" id="GO:0003677">
    <property type="term" value="F:DNA binding"/>
    <property type="evidence" value="ECO:0007669"/>
    <property type="project" value="InterPro"/>
</dbReference>
<dbReference type="GO" id="GO:0006355">
    <property type="term" value="P:regulation of DNA-templated transcription"/>
    <property type="evidence" value="ECO:0007669"/>
    <property type="project" value="InterPro"/>
</dbReference>
<evidence type="ECO:0000313" key="3">
    <source>
        <dbReference type="Proteomes" id="UP000016856"/>
    </source>
</evidence>